<evidence type="ECO:0000256" key="2">
    <source>
        <dbReference type="ARBA" id="ARBA00010846"/>
    </source>
</evidence>
<dbReference type="PROSITE" id="PS50144">
    <property type="entry name" value="MATH"/>
    <property type="match status" value="1"/>
</dbReference>
<reference evidence="5" key="1">
    <citation type="submission" date="2018-04" db="EMBL/GenBank/DDBJ databases">
        <title>WGS assembly of Panicum hallii.</title>
        <authorList>
            <person name="Lovell J."/>
            <person name="Jenkins J."/>
            <person name="Lowry D."/>
            <person name="Mamidi S."/>
            <person name="Sreedasyam A."/>
            <person name="Weng X."/>
            <person name="Barry K."/>
            <person name="Bonette J."/>
            <person name="Campitelli B."/>
            <person name="Daum C."/>
            <person name="Gordon S."/>
            <person name="Gould B."/>
            <person name="Lipzen A."/>
            <person name="Macqueen A."/>
            <person name="Palacio-Mejia J."/>
            <person name="Plott C."/>
            <person name="Shakirov E."/>
            <person name="Shu S."/>
            <person name="Yoshinaga Y."/>
            <person name="Zane M."/>
            <person name="Rokhsar D."/>
            <person name="Grimwood J."/>
            <person name="Schmutz J."/>
            <person name="Juenger T."/>
        </authorList>
    </citation>
    <scope>NUCLEOTIDE SEQUENCE [LARGE SCALE GENOMIC DNA]</scope>
    <source>
        <strain evidence="5">FIL2</strain>
    </source>
</reference>
<evidence type="ECO:0000259" key="4">
    <source>
        <dbReference type="PROSITE" id="PS50144"/>
    </source>
</evidence>
<evidence type="ECO:0000256" key="1">
    <source>
        <dbReference type="ARBA" id="ARBA00004906"/>
    </source>
</evidence>
<dbReference type="GO" id="GO:0016567">
    <property type="term" value="P:protein ubiquitination"/>
    <property type="evidence" value="ECO:0007669"/>
    <property type="project" value="InterPro"/>
</dbReference>
<protein>
    <recommendedName>
        <fullName evidence="6">BTB domain-containing protein</fullName>
    </recommendedName>
</protein>
<evidence type="ECO:0000259" key="3">
    <source>
        <dbReference type="PROSITE" id="PS50097"/>
    </source>
</evidence>
<dbReference type="SUPFAM" id="SSF49599">
    <property type="entry name" value="TRAF domain-like"/>
    <property type="match status" value="1"/>
</dbReference>
<dbReference type="Proteomes" id="UP000243499">
    <property type="component" value="Chromosome 6"/>
</dbReference>
<dbReference type="InterPro" id="IPR000210">
    <property type="entry name" value="BTB/POZ_dom"/>
</dbReference>
<dbReference type="CDD" id="cd18280">
    <property type="entry name" value="BTB_POZ_BPM_plant"/>
    <property type="match status" value="1"/>
</dbReference>
<dbReference type="PROSITE" id="PS50097">
    <property type="entry name" value="BTB"/>
    <property type="match status" value="1"/>
</dbReference>
<accession>A0A2S3I1U2</accession>
<proteinExistence type="inferred from homology"/>
<dbReference type="Gramene" id="PAN34178">
    <property type="protein sequence ID" value="PAN34178"/>
    <property type="gene ID" value="PAHAL_6G074100"/>
</dbReference>
<dbReference type="Pfam" id="PF00651">
    <property type="entry name" value="BTB"/>
    <property type="match status" value="1"/>
</dbReference>
<dbReference type="Gene3D" id="6.10.250.3030">
    <property type="match status" value="1"/>
</dbReference>
<gene>
    <name evidence="5" type="ORF">PAHAL_6G074100</name>
</gene>
<feature type="domain" description="BTB" evidence="3">
    <location>
        <begin position="131"/>
        <end position="192"/>
    </location>
</feature>
<organism evidence="5">
    <name type="scientific">Panicum hallii</name>
    <dbReference type="NCBI Taxonomy" id="206008"/>
    <lineage>
        <taxon>Eukaryota</taxon>
        <taxon>Viridiplantae</taxon>
        <taxon>Streptophyta</taxon>
        <taxon>Embryophyta</taxon>
        <taxon>Tracheophyta</taxon>
        <taxon>Spermatophyta</taxon>
        <taxon>Magnoliopsida</taxon>
        <taxon>Liliopsida</taxon>
        <taxon>Poales</taxon>
        <taxon>Poaceae</taxon>
        <taxon>PACMAD clade</taxon>
        <taxon>Panicoideae</taxon>
        <taxon>Panicodae</taxon>
        <taxon>Paniceae</taxon>
        <taxon>Panicinae</taxon>
        <taxon>Panicum</taxon>
        <taxon>Panicum sect. Panicum</taxon>
    </lineage>
</organism>
<evidence type="ECO:0008006" key="6">
    <source>
        <dbReference type="Google" id="ProtNLM"/>
    </source>
</evidence>
<dbReference type="Pfam" id="PF22486">
    <property type="entry name" value="MATH_2"/>
    <property type="match status" value="1"/>
</dbReference>
<dbReference type="CDD" id="cd00121">
    <property type="entry name" value="MATH"/>
    <property type="match status" value="1"/>
</dbReference>
<dbReference type="EMBL" id="CM008051">
    <property type="protein sequence ID" value="PAN34178.1"/>
    <property type="molecule type" value="Genomic_DNA"/>
</dbReference>
<dbReference type="Pfam" id="PF24570">
    <property type="entry name" value="BACK_BPM_SPOP"/>
    <property type="match status" value="1"/>
</dbReference>
<dbReference type="Gene3D" id="3.30.710.10">
    <property type="entry name" value="Potassium Channel Kv1.1, Chain A"/>
    <property type="match status" value="1"/>
</dbReference>
<dbReference type="AlphaFoldDB" id="A0A2S3I1U2"/>
<dbReference type="InterPro" id="IPR008974">
    <property type="entry name" value="TRAF-like"/>
</dbReference>
<dbReference type="InterPro" id="IPR002083">
    <property type="entry name" value="MATH/TRAF_dom"/>
</dbReference>
<dbReference type="InterPro" id="IPR056423">
    <property type="entry name" value="BACK_BPM_SPOP"/>
</dbReference>
<dbReference type="PANTHER" id="PTHR26379">
    <property type="entry name" value="BTB/POZ AND MATH DOMAIN-CONTAINING PROTEIN 1"/>
    <property type="match status" value="1"/>
</dbReference>
<comment type="pathway">
    <text evidence="1">Protein modification; protein ubiquitination.</text>
</comment>
<sequence length="305" mass="34013">MSSESRNTASSITEADSGTYTFEIDGYSLKIRSVGVGDFVRSGTFTVGGLDWAIRFYPNGIHKGSKQFFIASLELMSSNAEARARYVLGLCELTVIRESLLSENRAESEIEVPPSDMMEHFGNLLKEKKGVDVTFRVGGKTFEAHKIVLAARSPVFKAEFFGPMRESGTCCVTVEDMHPEVFSAQLHFIYNDLLPDMGDLEGNDYHEMMWHLLVAADRYAMDRMKLVCQSIICKNLHLETVAATLALAVQHNCDRLKAACIEFIAFPNNKDAVAVTKVMRISKGCALLCSLIYLREKVSSHNRDE</sequence>
<dbReference type="SMART" id="SM00225">
    <property type="entry name" value="BTB"/>
    <property type="match status" value="1"/>
</dbReference>
<dbReference type="SUPFAM" id="SSF54695">
    <property type="entry name" value="POZ domain"/>
    <property type="match status" value="1"/>
</dbReference>
<dbReference type="InterPro" id="IPR011333">
    <property type="entry name" value="SKP1/BTB/POZ_sf"/>
</dbReference>
<feature type="domain" description="MATH" evidence="4">
    <location>
        <begin position="17"/>
        <end position="137"/>
    </location>
</feature>
<name>A0A2S3I1U2_9POAL</name>
<dbReference type="Gene3D" id="2.60.210.10">
    <property type="entry name" value="Apoptosis, Tumor Necrosis Factor Receptor Associated Protein 2, Chain A"/>
    <property type="match status" value="1"/>
</dbReference>
<comment type="similarity">
    <text evidence="2">Belongs to the Tdpoz family.</text>
</comment>
<dbReference type="PANTHER" id="PTHR26379:SF380">
    <property type="entry name" value="BTB DOMAIN-CONTAINING PROTEIN"/>
    <property type="match status" value="1"/>
</dbReference>
<dbReference type="InterPro" id="IPR045005">
    <property type="entry name" value="BPM1-6"/>
</dbReference>
<evidence type="ECO:0000313" key="5">
    <source>
        <dbReference type="EMBL" id="PAN34178.1"/>
    </source>
</evidence>